<dbReference type="AlphaFoldDB" id="A0A830I0D0"/>
<feature type="compositionally biased region" description="Polar residues" evidence="2">
    <location>
        <begin position="8"/>
        <end position="21"/>
    </location>
</feature>
<accession>A0A830I0D0</accession>
<evidence type="ECO:0000256" key="1">
    <source>
        <dbReference type="SAM" id="Coils"/>
    </source>
</evidence>
<name>A0A830I0D0_9CHLO</name>
<protein>
    <submittedName>
        <fullName evidence="3">Uncharacterized protein</fullName>
    </submittedName>
</protein>
<gene>
    <name evidence="3" type="ORF">PPROV_001024800</name>
</gene>
<evidence type="ECO:0000256" key="2">
    <source>
        <dbReference type="SAM" id="MobiDB-lite"/>
    </source>
</evidence>
<evidence type="ECO:0000313" key="4">
    <source>
        <dbReference type="Proteomes" id="UP000660262"/>
    </source>
</evidence>
<reference evidence="3" key="1">
    <citation type="submission" date="2020-10" db="EMBL/GenBank/DDBJ databases">
        <title>Unveiling of a novel bifunctional photoreceptor, Dualchrome1, isolated from a cosmopolitan green alga.</title>
        <authorList>
            <person name="Suzuki S."/>
            <person name="Kawachi M."/>
        </authorList>
    </citation>
    <scope>NUCLEOTIDE SEQUENCE</scope>
    <source>
        <strain evidence="3">NIES 2893</strain>
    </source>
</reference>
<feature type="compositionally biased region" description="Low complexity" evidence="2">
    <location>
        <begin position="47"/>
        <end position="64"/>
    </location>
</feature>
<feature type="compositionally biased region" description="Low complexity" evidence="2">
    <location>
        <begin position="307"/>
        <end position="319"/>
    </location>
</feature>
<feature type="coiled-coil region" evidence="1">
    <location>
        <begin position="365"/>
        <end position="413"/>
    </location>
</feature>
<keyword evidence="4" id="KW-1185">Reference proteome</keyword>
<proteinExistence type="predicted"/>
<organism evidence="3 4">
    <name type="scientific">Pycnococcus provasolii</name>
    <dbReference type="NCBI Taxonomy" id="41880"/>
    <lineage>
        <taxon>Eukaryota</taxon>
        <taxon>Viridiplantae</taxon>
        <taxon>Chlorophyta</taxon>
        <taxon>Pseudoscourfieldiophyceae</taxon>
        <taxon>Pseudoscourfieldiales</taxon>
        <taxon>Pycnococcaceae</taxon>
        <taxon>Pycnococcus</taxon>
    </lineage>
</organism>
<dbReference type="Gene3D" id="1.10.287.1490">
    <property type="match status" value="1"/>
</dbReference>
<sequence>MAGLVVRRTSSTLQARTSTKPSLAVRRNRSASLVHQHSAHQSGVHQGGTSSSSLSSSTAGGLPSWWKNRRNTDTTKLPVAHAPAVEVASSATTGNKAAATERLHAAERELQELFENEGGAPKASVVAKLRSEINTLRQHAGPHYYTEEGPRPDTSPHGPITLLPYNDDDDTKIKTSPPAASVVSPLSSSSVLSAITLSGDNEMVGATYTKSAGWKTFVRSSFDQNKKKQSAAAAAEPSSSPRNGCVTLLPYHCHNGTGGSSSAAAAASTNVVINEEAQTTAATNHDDEVVEVEVFPPPTKNEEEHNSNCSNSSNSNNNNRQFLGELGKIITNLVPSTDHDDEFTPPATHTRESFARVRAEASAALQVSRADLRVANAKLAAYNKELNAERRKAERLKASLSSCRSDVTELRAQLAETRLFNQEKDKQLEDAYQALSEGATERGMLRSEIKTLETQLTDSEKELSEWANELIVLKDAVDDENDRILSHHLDSVA</sequence>
<comment type="caution">
    <text evidence="3">The sequence shown here is derived from an EMBL/GenBank/DDBJ whole genome shotgun (WGS) entry which is preliminary data.</text>
</comment>
<feature type="compositionally biased region" description="Polar residues" evidence="2">
    <location>
        <begin position="30"/>
        <end position="44"/>
    </location>
</feature>
<keyword evidence="1" id="KW-0175">Coiled coil</keyword>
<feature type="region of interest" description="Disordered" evidence="2">
    <location>
        <begin position="1"/>
        <end position="70"/>
    </location>
</feature>
<feature type="coiled-coil region" evidence="1">
    <location>
        <begin position="442"/>
        <end position="469"/>
    </location>
</feature>
<evidence type="ECO:0000313" key="3">
    <source>
        <dbReference type="EMBL" id="GHP11520.1"/>
    </source>
</evidence>
<feature type="region of interest" description="Disordered" evidence="2">
    <location>
        <begin position="297"/>
        <end position="320"/>
    </location>
</feature>
<feature type="region of interest" description="Disordered" evidence="2">
    <location>
        <begin position="142"/>
        <end position="161"/>
    </location>
</feature>
<dbReference type="Proteomes" id="UP000660262">
    <property type="component" value="Unassembled WGS sequence"/>
</dbReference>
<dbReference type="EMBL" id="BNJQ01000035">
    <property type="protein sequence ID" value="GHP11520.1"/>
    <property type="molecule type" value="Genomic_DNA"/>
</dbReference>